<dbReference type="PROSITE" id="PS51257">
    <property type="entry name" value="PROKAR_LIPOPROTEIN"/>
    <property type="match status" value="1"/>
</dbReference>
<dbReference type="InterPro" id="IPR011098">
    <property type="entry name" value="G5_dom"/>
</dbReference>
<dbReference type="Pfam" id="PF07501">
    <property type="entry name" value="G5"/>
    <property type="match status" value="1"/>
</dbReference>
<evidence type="ECO:0000256" key="2">
    <source>
        <dbReference type="SAM" id="MobiDB-lite"/>
    </source>
</evidence>
<dbReference type="EMBL" id="CP027059">
    <property type="protein sequence ID" value="UQZ84373.1"/>
    <property type="molecule type" value="Genomic_DNA"/>
</dbReference>
<gene>
    <name evidence="4" type="primary">vanW_1</name>
    <name evidence="4" type="ORF">SK3146_03619</name>
</gene>
<dbReference type="SMART" id="SM01208">
    <property type="entry name" value="G5"/>
    <property type="match status" value="1"/>
</dbReference>
<organism evidence="4 5">
    <name type="scientific">Paenibacillus konkukensis</name>
    <dbReference type="NCBI Taxonomy" id="2020716"/>
    <lineage>
        <taxon>Bacteria</taxon>
        <taxon>Bacillati</taxon>
        <taxon>Bacillota</taxon>
        <taxon>Bacilli</taxon>
        <taxon>Bacillales</taxon>
        <taxon>Paenibacillaceae</taxon>
        <taxon>Paenibacillus</taxon>
    </lineage>
</organism>
<protein>
    <submittedName>
        <fullName evidence="4">Vancomycin B-type resistance protein VanW</fullName>
    </submittedName>
</protein>
<evidence type="ECO:0000259" key="3">
    <source>
        <dbReference type="PROSITE" id="PS51109"/>
    </source>
</evidence>
<dbReference type="PROSITE" id="PS51109">
    <property type="entry name" value="G5"/>
    <property type="match status" value="1"/>
</dbReference>
<reference evidence="4" key="2">
    <citation type="journal article" date="2021" name="J Anim Sci Technol">
        <title>Complete genome sequence of Paenibacillus konkukensis sp. nov. SK3146 as a potential probiotic strain.</title>
        <authorList>
            <person name="Jung H.I."/>
            <person name="Park S."/>
            <person name="Niu K.M."/>
            <person name="Lee S.W."/>
            <person name="Kothari D."/>
            <person name="Yi K.J."/>
            <person name="Kim S.K."/>
        </authorList>
    </citation>
    <scope>NUCLEOTIDE SEQUENCE</scope>
    <source>
        <strain evidence="4">SK3146</strain>
    </source>
</reference>
<dbReference type="PANTHER" id="PTHR35788:SF1">
    <property type="entry name" value="EXPORTED PROTEIN"/>
    <property type="match status" value="1"/>
</dbReference>
<dbReference type="Proteomes" id="UP001057134">
    <property type="component" value="Chromosome"/>
</dbReference>
<dbReference type="Gene3D" id="2.20.230.10">
    <property type="entry name" value="Resuscitation-promoting factor rpfb"/>
    <property type="match status" value="1"/>
</dbReference>
<evidence type="ECO:0000256" key="1">
    <source>
        <dbReference type="ARBA" id="ARBA00022729"/>
    </source>
</evidence>
<dbReference type="InterPro" id="IPR007391">
    <property type="entry name" value="Vancomycin_resist_VanW"/>
</dbReference>
<feature type="domain" description="G5" evidence="3">
    <location>
        <begin position="416"/>
        <end position="495"/>
    </location>
</feature>
<reference evidence="4" key="1">
    <citation type="submission" date="2018-02" db="EMBL/GenBank/DDBJ databases">
        <authorList>
            <person name="Kim S.-K."/>
            <person name="Jung H.-I."/>
            <person name="Lee S.-W."/>
        </authorList>
    </citation>
    <scope>NUCLEOTIDE SEQUENCE</scope>
    <source>
        <strain evidence="4">SK3146</strain>
    </source>
</reference>
<sequence>MTLQRIFWVRMLLGLLLFISAACATMVWYGTQRTLPPGLTVDHWEVGGITIAEFERQLEDKKKLLLQQTIRMESRNPDVQVQPADWMLEQLGLELPLQEVSDRLQPLKNGSIFQRAVYRWRIRNAEWPLTASFDASKLHAALMRGFPELYNKQPEDAQRIIGPNDMISYVPETAVMRINEPELLNQLQHILPSMGAVGWTAAADSRQLASSPLGEGSSPSAVHGMKPEDAAPAVTPVAKSPFLIALPFIRQEPALNISMLQAQGIDRKISEFTTTYPQNGEGRIHNIRSTAQSIQDVLLKPGETFDYATYIAQTEAKFGFKEAPVILNGKLVPGIGGGICQVSSTLYNAVLRAGLQIVERRNHSLPVSYVPLGQDATFASGHINFKFRNNTEKYILIRTYTDDRRITVKLFGQTPADITYAVESTTIEKLQPSIKYVLNPTLPNGRKQTISKGKTGYVVDTYRIKLQNGIEMSRERVSRDTYAAQPTIIATNDGGAIEPNTRRPEAPLIEDGVKGPTFR</sequence>
<dbReference type="InterPro" id="IPR052913">
    <property type="entry name" value="Glycopeptide_resist_protein"/>
</dbReference>
<proteinExistence type="predicted"/>
<keyword evidence="1" id="KW-0732">Signal</keyword>
<dbReference type="Pfam" id="PF04294">
    <property type="entry name" value="VanW"/>
    <property type="match status" value="1"/>
</dbReference>
<dbReference type="PANTHER" id="PTHR35788">
    <property type="entry name" value="EXPORTED PROTEIN-RELATED"/>
    <property type="match status" value="1"/>
</dbReference>
<name>A0ABY4RS72_9BACL</name>
<feature type="region of interest" description="Disordered" evidence="2">
    <location>
        <begin position="492"/>
        <end position="519"/>
    </location>
</feature>
<keyword evidence="5" id="KW-1185">Reference proteome</keyword>
<evidence type="ECO:0000313" key="5">
    <source>
        <dbReference type="Proteomes" id="UP001057134"/>
    </source>
</evidence>
<evidence type="ECO:0000313" key="4">
    <source>
        <dbReference type="EMBL" id="UQZ84373.1"/>
    </source>
</evidence>
<dbReference type="RefSeq" id="WP_249860145.1">
    <property type="nucleotide sequence ID" value="NZ_CP027059.1"/>
</dbReference>
<accession>A0ABY4RS72</accession>